<name>A0AAW8UFN3_9LACT</name>
<accession>A0AAW8UFN3</accession>
<comment type="caution">
    <text evidence="1">The sequence shown here is derived from an EMBL/GenBank/DDBJ whole genome shotgun (WGS) entry which is preliminary data.</text>
</comment>
<reference evidence="1" key="1">
    <citation type="submission" date="2023-03" db="EMBL/GenBank/DDBJ databases">
        <authorList>
            <person name="Shen W."/>
            <person name="Cai J."/>
        </authorList>
    </citation>
    <scope>NUCLEOTIDE SEQUENCE</scope>
    <source>
        <strain evidence="1">Y37</strain>
    </source>
</reference>
<protein>
    <submittedName>
        <fullName evidence="1">Uncharacterized protein</fullName>
    </submittedName>
</protein>
<dbReference type="Proteomes" id="UP001250218">
    <property type="component" value="Unassembled WGS sequence"/>
</dbReference>
<dbReference type="EMBL" id="JARQDL010000003">
    <property type="protein sequence ID" value="MDT2945176.1"/>
    <property type="molecule type" value="Genomic_DNA"/>
</dbReference>
<organism evidence="1 2">
    <name type="scientific">Lactococcus lactis</name>
    <dbReference type="NCBI Taxonomy" id="1358"/>
    <lineage>
        <taxon>Bacteria</taxon>
        <taxon>Bacillati</taxon>
        <taxon>Bacillota</taxon>
        <taxon>Bacilli</taxon>
        <taxon>Lactobacillales</taxon>
        <taxon>Streptococcaceae</taxon>
        <taxon>Lactococcus</taxon>
    </lineage>
</organism>
<evidence type="ECO:0000313" key="1">
    <source>
        <dbReference type="EMBL" id="MDT2945176.1"/>
    </source>
</evidence>
<sequence>MINIFTLVGRITRDLELRYRRLFETYKKEAKKWYTFRVFGN</sequence>
<proteinExistence type="predicted"/>
<gene>
    <name evidence="1" type="ORF">P7I04_03870</name>
</gene>
<evidence type="ECO:0000313" key="2">
    <source>
        <dbReference type="Proteomes" id="UP001250218"/>
    </source>
</evidence>
<dbReference type="AlphaFoldDB" id="A0AAW8UFN3"/>